<comment type="caution">
    <text evidence="9">The sequence shown here is derived from an EMBL/GenBank/DDBJ whole genome shotgun (WGS) entry which is preliminary data.</text>
</comment>
<dbReference type="GO" id="GO:0008270">
    <property type="term" value="F:zinc ion binding"/>
    <property type="evidence" value="ECO:0007669"/>
    <property type="project" value="UniProtKB-KW"/>
</dbReference>
<dbReference type="EMBL" id="JACTNZ010000008">
    <property type="protein sequence ID" value="KAG5536144.1"/>
    <property type="molecule type" value="Genomic_DNA"/>
</dbReference>
<evidence type="ECO:0000256" key="6">
    <source>
        <dbReference type="ARBA" id="ARBA00022786"/>
    </source>
</evidence>
<evidence type="ECO:0000259" key="8">
    <source>
        <dbReference type="Pfam" id="PF18346"/>
    </source>
</evidence>
<dbReference type="Proteomes" id="UP000823749">
    <property type="component" value="Chromosome 8"/>
</dbReference>
<evidence type="ECO:0000256" key="5">
    <source>
        <dbReference type="ARBA" id="ARBA00022771"/>
    </source>
</evidence>
<dbReference type="GO" id="GO:0005769">
    <property type="term" value="C:early endosome"/>
    <property type="evidence" value="ECO:0007669"/>
    <property type="project" value="TreeGrafter"/>
</dbReference>
<evidence type="ECO:0000313" key="9">
    <source>
        <dbReference type="EMBL" id="KAG5536144.1"/>
    </source>
</evidence>
<dbReference type="GO" id="GO:0045324">
    <property type="term" value="P:late endosome to vacuole transport"/>
    <property type="evidence" value="ECO:0007669"/>
    <property type="project" value="TreeGrafter"/>
</dbReference>
<keyword evidence="2" id="KW-0808">Transferase</keyword>
<dbReference type="Pfam" id="PF18346">
    <property type="entry name" value="SH3_15"/>
    <property type="match status" value="1"/>
</dbReference>
<accession>A0AAV6J9C2</accession>
<dbReference type="PANTHER" id="PTHR46960">
    <property type="entry name" value="E3 UBIQUITIN-PROTEIN LIGASE KEG"/>
    <property type="match status" value="1"/>
</dbReference>
<dbReference type="GO" id="GO:0005802">
    <property type="term" value="C:trans-Golgi network"/>
    <property type="evidence" value="ECO:0007669"/>
    <property type="project" value="TreeGrafter"/>
</dbReference>
<evidence type="ECO:0000256" key="1">
    <source>
        <dbReference type="ARBA" id="ARBA00004906"/>
    </source>
</evidence>
<gene>
    <name evidence="9" type="ORF">RHGRI_023810</name>
</gene>
<evidence type="ECO:0000256" key="3">
    <source>
        <dbReference type="ARBA" id="ARBA00022723"/>
    </source>
</evidence>
<name>A0AAV6J9C2_9ERIC</name>
<dbReference type="GO" id="GO:0006952">
    <property type="term" value="P:defense response"/>
    <property type="evidence" value="ECO:0007669"/>
    <property type="project" value="InterPro"/>
</dbReference>
<keyword evidence="6" id="KW-0833">Ubl conjugation pathway</keyword>
<dbReference type="GO" id="GO:0004842">
    <property type="term" value="F:ubiquitin-protein transferase activity"/>
    <property type="evidence" value="ECO:0007669"/>
    <property type="project" value="InterPro"/>
</dbReference>
<dbReference type="InterPro" id="IPR040847">
    <property type="entry name" value="SH3_15"/>
</dbReference>
<keyword evidence="4" id="KW-0677">Repeat</keyword>
<evidence type="ECO:0000256" key="4">
    <source>
        <dbReference type="ARBA" id="ARBA00022737"/>
    </source>
</evidence>
<dbReference type="GO" id="GO:0009788">
    <property type="term" value="P:negative regulation of abscisic acid-activated signaling pathway"/>
    <property type="evidence" value="ECO:0007669"/>
    <property type="project" value="TreeGrafter"/>
</dbReference>
<organism evidence="9 10">
    <name type="scientific">Rhododendron griersonianum</name>
    <dbReference type="NCBI Taxonomy" id="479676"/>
    <lineage>
        <taxon>Eukaryota</taxon>
        <taxon>Viridiplantae</taxon>
        <taxon>Streptophyta</taxon>
        <taxon>Embryophyta</taxon>
        <taxon>Tracheophyta</taxon>
        <taxon>Spermatophyta</taxon>
        <taxon>Magnoliopsida</taxon>
        <taxon>eudicotyledons</taxon>
        <taxon>Gunneridae</taxon>
        <taxon>Pentapetalae</taxon>
        <taxon>asterids</taxon>
        <taxon>Ericales</taxon>
        <taxon>Ericaceae</taxon>
        <taxon>Ericoideae</taxon>
        <taxon>Rhodoreae</taxon>
        <taxon>Rhododendron</taxon>
    </lineage>
</organism>
<dbReference type="GO" id="GO:0016567">
    <property type="term" value="P:protein ubiquitination"/>
    <property type="evidence" value="ECO:0007669"/>
    <property type="project" value="InterPro"/>
</dbReference>
<keyword evidence="10" id="KW-1185">Reference proteome</keyword>
<proteinExistence type="predicted"/>
<keyword evidence="5" id="KW-0863">Zinc-finger</keyword>
<dbReference type="AlphaFoldDB" id="A0AAV6J9C2"/>
<feature type="domain" description="Mind bomb SH3 repeat" evidence="8">
    <location>
        <begin position="18"/>
        <end position="93"/>
    </location>
</feature>
<comment type="pathway">
    <text evidence="1">Protein modification; protein ubiquitination.</text>
</comment>
<reference evidence="9" key="1">
    <citation type="submission" date="2020-08" db="EMBL/GenBank/DDBJ databases">
        <title>Plant Genome Project.</title>
        <authorList>
            <person name="Zhang R.-G."/>
        </authorList>
    </citation>
    <scope>NUCLEOTIDE SEQUENCE</scope>
    <source>
        <strain evidence="9">WSP0</strain>
        <tissue evidence="9">Leaf</tissue>
    </source>
</reference>
<dbReference type="GO" id="GO:0009738">
    <property type="term" value="P:abscisic acid-activated signaling pathway"/>
    <property type="evidence" value="ECO:0007669"/>
    <property type="project" value="InterPro"/>
</dbReference>
<sequence>MEKLVLSKSLMMQHFGCFRKGRWITHHKDIEKIARFKIGQHVRFQIGVVEPRWGWRGAQSNSRGVIISFNADGEVRVAFFGLLGLWRGDPADLEIDQMCEVGDWVRIRSDARFGIKLGMCNTPTFNYVHNLSMC</sequence>
<evidence type="ECO:0000313" key="10">
    <source>
        <dbReference type="Proteomes" id="UP000823749"/>
    </source>
</evidence>
<keyword evidence="7" id="KW-0862">Zinc</keyword>
<keyword evidence="3" id="KW-0479">Metal-binding</keyword>
<dbReference type="PANTHER" id="PTHR46960:SF1">
    <property type="entry name" value="E3 UBIQUITIN-PROTEIN LIGASE KEG"/>
    <property type="match status" value="1"/>
</dbReference>
<protein>
    <recommendedName>
        <fullName evidence="8">Mind bomb SH3 repeat domain-containing protein</fullName>
    </recommendedName>
</protein>
<dbReference type="InterPro" id="IPR044584">
    <property type="entry name" value="KEG"/>
</dbReference>
<evidence type="ECO:0000256" key="2">
    <source>
        <dbReference type="ARBA" id="ARBA00022679"/>
    </source>
</evidence>
<evidence type="ECO:0000256" key="7">
    <source>
        <dbReference type="ARBA" id="ARBA00022833"/>
    </source>
</evidence>